<dbReference type="InterPro" id="IPR021851">
    <property type="entry name" value="DUF3455"/>
</dbReference>
<feature type="signal peptide" evidence="1">
    <location>
        <begin position="1"/>
        <end position="17"/>
    </location>
</feature>
<keyword evidence="3" id="KW-1185">Reference proteome</keyword>
<sequence>MLPSTWVISALCTTTFSAPTFPSSVVGRPVVREVLSEYFQIVGEKVQAERNMAQAPLCNMNTAMMPASPITLPPPSAGLTLKHVAIGRGTQNYSCGANETATPVALGAVATLYNASCVASTYPDLLSMLPKVALQFNLTDIDQVTLLPFNLAISGHHYFANLTTPTFNLDTAAMDLGFAPCVRNNSVTAPVGASVGQDDEGFGPVPWLKLLTRNGATGGLKEVYRVNVAGGRSPATCVGMPTTFKVQYAAEYWFYES</sequence>
<proteinExistence type="predicted"/>
<dbReference type="Proteomes" id="UP000184330">
    <property type="component" value="Unassembled WGS sequence"/>
</dbReference>
<evidence type="ECO:0000256" key="1">
    <source>
        <dbReference type="SAM" id="SignalP"/>
    </source>
</evidence>
<accession>A0A1L7XPC7</accession>
<dbReference type="AlphaFoldDB" id="A0A1L7XPC7"/>
<dbReference type="OrthoDB" id="1859733at2759"/>
<dbReference type="PANTHER" id="PTHR35567">
    <property type="entry name" value="MALATE DEHYDROGENASE (AFU_ORTHOLOGUE AFUA_2G13800)"/>
    <property type="match status" value="1"/>
</dbReference>
<evidence type="ECO:0000313" key="3">
    <source>
        <dbReference type="Proteomes" id="UP000184330"/>
    </source>
</evidence>
<evidence type="ECO:0008006" key="4">
    <source>
        <dbReference type="Google" id="ProtNLM"/>
    </source>
</evidence>
<evidence type="ECO:0000313" key="2">
    <source>
        <dbReference type="EMBL" id="CZR66878.1"/>
    </source>
</evidence>
<reference evidence="2 3" key="1">
    <citation type="submission" date="2016-03" db="EMBL/GenBank/DDBJ databases">
        <authorList>
            <person name="Ploux O."/>
        </authorList>
    </citation>
    <scope>NUCLEOTIDE SEQUENCE [LARGE SCALE GENOMIC DNA]</scope>
    <source>
        <strain evidence="2 3">UAMH 11012</strain>
    </source>
</reference>
<organism evidence="2 3">
    <name type="scientific">Phialocephala subalpina</name>
    <dbReference type="NCBI Taxonomy" id="576137"/>
    <lineage>
        <taxon>Eukaryota</taxon>
        <taxon>Fungi</taxon>
        <taxon>Dikarya</taxon>
        <taxon>Ascomycota</taxon>
        <taxon>Pezizomycotina</taxon>
        <taxon>Leotiomycetes</taxon>
        <taxon>Helotiales</taxon>
        <taxon>Mollisiaceae</taxon>
        <taxon>Phialocephala</taxon>
        <taxon>Phialocephala fortinii species complex</taxon>
    </lineage>
</organism>
<gene>
    <name evidence="2" type="ORF">PAC_16779</name>
</gene>
<dbReference type="EMBL" id="FJOG01000040">
    <property type="protein sequence ID" value="CZR66878.1"/>
    <property type="molecule type" value="Genomic_DNA"/>
</dbReference>
<feature type="chain" id="PRO_5012499124" description="Malate dehydrogenase" evidence="1">
    <location>
        <begin position="18"/>
        <end position="257"/>
    </location>
</feature>
<protein>
    <recommendedName>
        <fullName evidence="4">Malate dehydrogenase</fullName>
    </recommendedName>
</protein>
<keyword evidence="1" id="KW-0732">Signal</keyword>
<name>A0A1L7XPC7_9HELO</name>
<dbReference type="Pfam" id="PF11937">
    <property type="entry name" value="DUF3455"/>
    <property type="match status" value="1"/>
</dbReference>
<dbReference type="PANTHER" id="PTHR35567:SF1">
    <property type="entry name" value="CONSERVED FUNGAL PROTEIN (AFU_ORTHOLOGUE AFUA_1G14230)"/>
    <property type="match status" value="1"/>
</dbReference>